<feature type="signal peptide" evidence="1">
    <location>
        <begin position="1"/>
        <end position="23"/>
    </location>
</feature>
<dbReference type="PROSITE" id="PS51257">
    <property type="entry name" value="PROKAR_LIPOPROTEIN"/>
    <property type="match status" value="1"/>
</dbReference>
<evidence type="ECO:0000313" key="3">
    <source>
        <dbReference type="Proteomes" id="UP000199286"/>
    </source>
</evidence>
<proteinExistence type="predicted"/>
<organism evidence="2 3">
    <name type="scientific">Citreimonas salinaria</name>
    <dbReference type="NCBI Taxonomy" id="321339"/>
    <lineage>
        <taxon>Bacteria</taxon>
        <taxon>Pseudomonadati</taxon>
        <taxon>Pseudomonadota</taxon>
        <taxon>Alphaproteobacteria</taxon>
        <taxon>Rhodobacterales</taxon>
        <taxon>Roseobacteraceae</taxon>
        <taxon>Citreimonas</taxon>
    </lineage>
</organism>
<evidence type="ECO:0000313" key="2">
    <source>
        <dbReference type="EMBL" id="SDY28230.1"/>
    </source>
</evidence>
<protein>
    <recommendedName>
        <fullName evidence="4">ATP-dependent transcriptional regulator</fullName>
    </recommendedName>
</protein>
<keyword evidence="1" id="KW-0732">Signal</keyword>
<dbReference type="EMBL" id="FNPF01000005">
    <property type="protein sequence ID" value="SDY28230.1"/>
    <property type="molecule type" value="Genomic_DNA"/>
</dbReference>
<dbReference type="AlphaFoldDB" id="A0A1H3IKL0"/>
<accession>A0A1H3IKL0</accession>
<dbReference type="RefSeq" id="WP_425429283.1">
    <property type="nucleotide sequence ID" value="NZ_FNPF01000005.1"/>
</dbReference>
<keyword evidence="3" id="KW-1185">Reference proteome</keyword>
<feature type="chain" id="PRO_5011450605" description="ATP-dependent transcriptional regulator" evidence="1">
    <location>
        <begin position="24"/>
        <end position="466"/>
    </location>
</feature>
<evidence type="ECO:0008006" key="4">
    <source>
        <dbReference type="Google" id="ProtNLM"/>
    </source>
</evidence>
<dbReference type="InterPro" id="IPR021323">
    <property type="entry name" value="DUF2927"/>
</dbReference>
<gene>
    <name evidence="2" type="ORF">SAMN05444340_105126</name>
</gene>
<name>A0A1H3IKL0_9RHOB</name>
<evidence type="ECO:0000256" key="1">
    <source>
        <dbReference type="SAM" id="SignalP"/>
    </source>
</evidence>
<dbReference type="Pfam" id="PF11150">
    <property type="entry name" value="DUF2927"/>
    <property type="match status" value="1"/>
</dbReference>
<reference evidence="2 3" key="1">
    <citation type="submission" date="2016-10" db="EMBL/GenBank/DDBJ databases">
        <authorList>
            <person name="de Groot N.N."/>
        </authorList>
    </citation>
    <scope>NUCLEOTIDE SEQUENCE [LARGE SCALE GENOMIC DNA]</scope>
    <source>
        <strain evidence="2 3">DSM 26880</strain>
    </source>
</reference>
<dbReference type="Proteomes" id="UP000199286">
    <property type="component" value="Unassembled WGS sequence"/>
</dbReference>
<sequence length="466" mass="50164">MSARQLLAPALALAAALSLTGCADHEAGEVASRARPAATAPALPAMKSFRVARPHASQGSNTDLARDFLDLAFALESGSPLPSMTRFEGPIAVRLTGAPPPSLRADLTRLLARLRTEAGIDIRQTRQGPAQITIEAVRRDDIRAALPDAACFVVPNIASLDEYFRARGSDRTRWSLLRRRERLAIFLPADASPQEARDCLHEELAQAIGPLNDLYRLPDSVFNDDNFHTVLTGYDMLMLRLYHDPALANGMTRAQAAARLPAILARLNPQGEGRAPRGLPATPRAWIGAIQTALGPGAHPVDRRRAARDAVRIATQAGWRDHRRGFSHFALGRLIQGIDPTGAERQFTLALRHFGSGPDTALHRAHAAAQLAGHALARGDGDAALALLAPYMTVAAEAENAALLATLMLLRAEALEMTGRVSEARAVRLDSLGWARYGFGPDWAVRAKLHEIGALPPEDRKSRGAS</sequence>
<dbReference type="STRING" id="321339.SAMN05444340_105126"/>